<evidence type="ECO:0000313" key="3">
    <source>
        <dbReference type="EMBL" id="MCS5711949.1"/>
    </source>
</evidence>
<dbReference type="Proteomes" id="UP000051497">
    <property type="component" value="Unassembled WGS sequence"/>
</dbReference>
<accession>A0A0Q9YPQ2</accession>
<keyword evidence="1" id="KW-0472">Membrane</keyword>
<organism evidence="2">
    <name type="scientific">Candidatus Berkiella aquae</name>
    <dbReference type="NCBI Taxonomy" id="295108"/>
    <lineage>
        <taxon>Bacteria</taxon>
        <taxon>Pseudomonadati</taxon>
        <taxon>Pseudomonadota</taxon>
        <taxon>Gammaproteobacteria</taxon>
        <taxon>Candidatus Berkiellales</taxon>
        <taxon>Candidatus Berkiellaceae</taxon>
        <taxon>Candidatus Berkiella</taxon>
    </lineage>
</organism>
<proteinExistence type="predicted"/>
<keyword evidence="1" id="KW-0812">Transmembrane</keyword>
<reference evidence="3" key="3">
    <citation type="submission" date="2021-06" db="EMBL/GenBank/DDBJ databases">
        <title>Genomic Description and Analysis of Intracellular Bacteria, Candidatus Berkiella cookevillensis and Candidatus Berkiella aquae.</title>
        <authorList>
            <person name="Kidane D.T."/>
            <person name="Mehari Y.T."/>
            <person name="Rice F.C."/>
            <person name="Arivett B.A."/>
            <person name="Farone A.L."/>
            <person name="Berk S.G."/>
            <person name="Farone M.B."/>
        </authorList>
    </citation>
    <scope>NUCLEOTIDE SEQUENCE</scope>
    <source>
        <strain evidence="3">HT99</strain>
    </source>
</reference>
<feature type="transmembrane region" description="Helical" evidence="1">
    <location>
        <begin position="219"/>
        <end position="240"/>
    </location>
</feature>
<comment type="caution">
    <text evidence="2">The sequence shown here is derived from an EMBL/GenBank/DDBJ whole genome shotgun (WGS) entry which is preliminary data.</text>
</comment>
<feature type="transmembrane region" description="Helical" evidence="1">
    <location>
        <begin position="136"/>
        <end position="157"/>
    </location>
</feature>
<reference evidence="3" key="2">
    <citation type="journal article" date="2016" name="Genome Announc.">
        <title>Draft Genome Sequences of Two Novel Amoeba-Resistant Intranuclear Bacteria, 'Candidatus Berkiella cookevillensis' and 'Candidatus Berkiella aquae'.</title>
        <authorList>
            <person name="Mehari Y.T."/>
            <person name="Arivett B.A."/>
            <person name="Farone A.L."/>
            <person name="Gunderson J.H."/>
            <person name="Farone M.B."/>
        </authorList>
    </citation>
    <scope>NUCLEOTIDE SEQUENCE</scope>
    <source>
        <strain evidence="3">HT99</strain>
    </source>
</reference>
<dbReference type="AlphaFoldDB" id="A0A0Q9YPQ2"/>
<dbReference type="EMBL" id="LKAJ02000001">
    <property type="protein sequence ID" value="MCS5711949.1"/>
    <property type="molecule type" value="Genomic_DNA"/>
</dbReference>
<evidence type="ECO:0000313" key="2">
    <source>
        <dbReference type="EMBL" id="KRG22688.1"/>
    </source>
</evidence>
<sequence length="366" mass="42070">MSILSRTLFICEITKLPHQNRQPICYVPELAALVNIIQAKHQQTLSPALKKQFETIEKFNQQYGVGVFPQGIRRTKNFVEALYNELLKSNIPLPPNISELDLPFIIKNYQKVKQHTFNHEVKIHVERKHLSFFAKYLPWLGTMITFTLTMGLTISTFTSMLGWGWSITLLSIFGLSKFLTSYADISGGPERRMTLLGLWLDRLNSEHYKQFGKYSLPKIALISSVIGILACSSLLTWYGAWHLIRCMQGMSYLPNMIAVTLAGIFAWSSAGASFGRIYQDLYQLLFHYFSAHFTLDSFNEHEKLDMQKLQQHFSTKNKALVSSIKSKATITPYQQLTKQQAKKSLHKEANLKLDTEIPLKRKAHYR</sequence>
<feature type="transmembrane region" description="Helical" evidence="1">
    <location>
        <begin position="252"/>
        <end position="274"/>
    </location>
</feature>
<dbReference type="EMBL" id="LKAJ01000001">
    <property type="protein sequence ID" value="KRG22688.1"/>
    <property type="molecule type" value="Genomic_DNA"/>
</dbReference>
<dbReference type="OrthoDB" id="9859759at2"/>
<evidence type="ECO:0000313" key="4">
    <source>
        <dbReference type="Proteomes" id="UP000051497"/>
    </source>
</evidence>
<evidence type="ECO:0000256" key="1">
    <source>
        <dbReference type="SAM" id="Phobius"/>
    </source>
</evidence>
<gene>
    <name evidence="2" type="ORF">HT99x_00227</name>
    <name evidence="3" type="ORF">HT99x_010945</name>
</gene>
<keyword evidence="1" id="KW-1133">Transmembrane helix</keyword>
<protein>
    <submittedName>
        <fullName evidence="2">Uncharacterized protein</fullName>
    </submittedName>
</protein>
<reference evidence="2" key="1">
    <citation type="submission" date="2015-09" db="EMBL/GenBank/DDBJ databases">
        <title>Draft Genome Sequences of Two Novel Amoeba-resistant Intranuclear Bacteria, Candidatus Berkiella cookevillensis and Candidatus Berkiella aquae.</title>
        <authorList>
            <person name="Mehari Y.T."/>
            <person name="Arivett B.A."/>
            <person name="Farone A.L."/>
            <person name="Gunderson J.H."/>
            <person name="Farone M.B."/>
        </authorList>
    </citation>
    <scope>NUCLEOTIDE SEQUENCE [LARGE SCALE GENOMIC DNA]</scope>
    <source>
        <strain evidence="2">HT99</strain>
    </source>
</reference>
<feature type="transmembrane region" description="Helical" evidence="1">
    <location>
        <begin position="163"/>
        <end position="183"/>
    </location>
</feature>
<keyword evidence="4" id="KW-1185">Reference proteome</keyword>
<dbReference type="RefSeq" id="WP_075064877.1">
    <property type="nucleotide sequence ID" value="NZ_LKAJ02000001.1"/>
</dbReference>
<name>A0A0Q9YPQ2_9GAMM</name>